<evidence type="ECO:0000256" key="3">
    <source>
        <dbReference type="ARBA" id="ARBA00022490"/>
    </source>
</evidence>
<dbReference type="GO" id="GO:0005737">
    <property type="term" value="C:cytoplasm"/>
    <property type="evidence" value="ECO:0007669"/>
    <property type="project" value="UniProtKB-SubCell"/>
</dbReference>
<evidence type="ECO:0000313" key="14">
    <source>
        <dbReference type="Proteomes" id="UP000683246"/>
    </source>
</evidence>
<dbReference type="PANTHER" id="PTHR42713">
    <property type="entry name" value="HISTIDINE KINASE-RELATED"/>
    <property type="match status" value="1"/>
</dbReference>
<evidence type="ECO:0000259" key="12">
    <source>
        <dbReference type="PROSITE" id="PS50110"/>
    </source>
</evidence>
<dbReference type="CDD" id="cd17536">
    <property type="entry name" value="REC_YesN-like"/>
    <property type="match status" value="1"/>
</dbReference>
<dbReference type="InterPro" id="IPR018060">
    <property type="entry name" value="HTH_AraC"/>
</dbReference>
<gene>
    <name evidence="13" type="ORF">HZI73_09235</name>
</gene>
<feature type="domain" description="Response regulatory" evidence="12">
    <location>
        <begin position="3"/>
        <end position="120"/>
    </location>
</feature>
<keyword evidence="4 10" id="KW-0597">Phosphoprotein</keyword>
<comment type="function">
    <text evidence="9">May play the central regulatory role in sporulation. It may be an element of the effector pathway responsible for the activation of sporulation genes in response to nutritional stress. Spo0A may act in concert with spo0H (a sigma factor) to control the expression of some genes that are critical to the sporulation process.</text>
</comment>
<dbReference type="GO" id="GO:0000160">
    <property type="term" value="P:phosphorelay signal transduction system"/>
    <property type="evidence" value="ECO:0007669"/>
    <property type="project" value="UniProtKB-KW"/>
</dbReference>
<dbReference type="PROSITE" id="PS50110">
    <property type="entry name" value="RESPONSE_REGULATORY"/>
    <property type="match status" value="1"/>
</dbReference>
<dbReference type="PROSITE" id="PS01124">
    <property type="entry name" value="HTH_ARAC_FAMILY_2"/>
    <property type="match status" value="1"/>
</dbReference>
<dbReference type="InterPro" id="IPR018062">
    <property type="entry name" value="HTH_AraC-typ_CS"/>
</dbReference>
<dbReference type="PRINTS" id="PR00032">
    <property type="entry name" value="HTHARAC"/>
</dbReference>
<keyword evidence="8" id="KW-0804">Transcription</keyword>
<evidence type="ECO:0000256" key="9">
    <source>
        <dbReference type="ARBA" id="ARBA00024867"/>
    </source>
</evidence>
<comment type="subcellular location">
    <subcellularLocation>
        <location evidence="1">Cytoplasm</location>
    </subcellularLocation>
</comment>
<dbReference type="SUPFAM" id="SSF46689">
    <property type="entry name" value="Homeodomain-like"/>
    <property type="match status" value="2"/>
</dbReference>
<evidence type="ECO:0000256" key="1">
    <source>
        <dbReference type="ARBA" id="ARBA00004496"/>
    </source>
</evidence>
<dbReference type="RefSeq" id="WP_212697961.1">
    <property type="nucleotide sequence ID" value="NZ_CP058649.1"/>
</dbReference>
<evidence type="ECO:0000256" key="10">
    <source>
        <dbReference type="PROSITE-ProRule" id="PRU00169"/>
    </source>
</evidence>
<dbReference type="Gene3D" id="3.40.50.2300">
    <property type="match status" value="1"/>
</dbReference>
<keyword evidence="6" id="KW-0805">Transcription regulation</keyword>
<keyword evidence="3" id="KW-0963">Cytoplasm</keyword>
<dbReference type="SMART" id="SM00448">
    <property type="entry name" value="REC"/>
    <property type="match status" value="1"/>
</dbReference>
<dbReference type="SUPFAM" id="SSF52172">
    <property type="entry name" value="CheY-like"/>
    <property type="match status" value="1"/>
</dbReference>
<dbReference type="InterPro" id="IPR011006">
    <property type="entry name" value="CheY-like_superfamily"/>
</dbReference>
<accession>A0A8J8MJ10</accession>
<evidence type="ECO:0000259" key="11">
    <source>
        <dbReference type="PROSITE" id="PS01124"/>
    </source>
</evidence>
<dbReference type="Pfam" id="PF00072">
    <property type="entry name" value="Response_reg"/>
    <property type="match status" value="1"/>
</dbReference>
<proteinExistence type="predicted"/>
<reference evidence="13" key="1">
    <citation type="submission" date="2020-07" db="EMBL/GenBank/DDBJ databases">
        <title>Vallitalea pronyensis genome.</title>
        <authorList>
            <person name="Postec A."/>
        </authorList>
    </citation>
    <scope>NUCLEOTIDE SEQUENCE</scope>
    <source>
        <strain evidence="13">FatNI3</strain>
    </source>
</reference>
<dbReference type="GO" id="GO:0043565">
    <property type="term" value="F:sequence-specific DNA binding"/>
    <property type="evidence" value="ECO:0007669"/>
    <property type="project" value="InterPro"/>
</dbReference>
<evidence type="ECO:0000256" key="4">
    <source>
        <dbReference type="ARBA" id="ARBA00022553"/>
    </source>
</evidence>
<evidence type="ECO:0000256" key="6">
    <source>
        <dbReference type="ARBA" id="ARBA00023015"/>
    </source>
</evidence>
<keyword evidence="5" id="KW-0902">Two-component regulatory system</keyword>
<dbReference type="PANTHER" id="PTHR42713:SF3">
    <property type="entry name" value="TRANSCRIPTIONAL REGULATORY PROTEIN HPTR"/>
    <property type="match status" value="1"/>
</dbReference>
<dbReference type="InterPro" id="IPR041522">
    <property type="entry name" value="CdaR_GGDEF"/>
</dbReference>
<protein>
    <recommendedName>
        <fullName evidence="2">Stage 0 sporulation protein A homolog</fullName>
    </recommendedName>
</protein>
<dbReference type="PROSITE" id="PS00041">
    <property type="entry name" value="HTH_ARAC_FAMILY_1"/>
    <property type="match status" value="1"/>
</dbReference>
<dbReference type="Gene3D" id="1.10.10.60">
    <property type="entry name" value="Homeodomain-like"/>
    <property type="match status" value="2"/>
</dbReference>
<evidence type="ECO:0000313" key="13">
    <source>
        <dbReference type="EMBL" id="QUI22474.1"/>
    </source>
</evidence>
<dbReference type="Pfam" id="PF12833">
    <property type="entry name" value="HTH_18"/>
    <property type="match status" value="1"/>
</dbReference>
<dbReference type="InterPro" id="IPR020449">
    <property type="entry name" value="Tscrpt_reg_AraC-type_HTH"/>
</dbReference>
<evidence type="ECO:0000256" key="8">
    <source>
        <dbReference type="ARBA" id="ARBA00023163"/>
    </source>
</evidence>
<dbReference type="InterPro" id="IPR009057">
    <property type="entry name" value="Homeodomain-like_sf"/>
</dbReference>
<dbReference type="GO" id="GO:0003700">
    <property type="term" value="F:DNA-binding transcription factor activity"/>
    <property type="evidence" value="ECO:0007669"/>
    <property type="project" value="InterPro"/>
</dbReference>
<sequence>MYKVAVIDDEPYIRDSLVNTIDWKGLHCSLVFAAEEGKSAYASILKHEPDIILLDIHMPGMSGLEIVEKIVQKNMACKIVIISAYQDFNYVKQALQLGVFDYIAKPIRNREVKDIVIRAKKVIDEERRKKTEEKTMQEEMEVLTEYFKHTKQLLSSQVIHNMIHHQSYDESLLMLPENIQKHATLVIQSQSKESDRVVNKKYILDFIDSIKAKVDYQMVQTIMNGDIVLVLFFSKNTSAHAYKIYAKRLSIAILDFVKEWEDVGIYIGISTLYNDVDSLSHSYKEALNAAGNHFFSSNKDIVFVDEEHTNKRHAKFSIVHDLDYFYHTLVNGEEKALEKQLELLIAGIENYAGGNISVAKTLLSEICITIARYSASHVANNQKLLPLNKVLFDINELNHMDEAFAYIKNYLKSALHVPEKDPDYSPLVNKVIKYIKQHYMHGISLNSTSQEVALNPSYLSRMLKKETGRNFSDIVLEERMKAAKNMLRNPKLRLNEIAVQIGYKDYSYFYQVFSKYEGMTPMQYRKTCKEI</sequence>
<dbReference type="InterPro" id="IPR051552">
    <property type="entry name" value="HptR"/>
</dbReference>
<dbReference type="InterPro" id="IPR001789">
    <property type="entry name" value="Sig_transdc_resp-reg_receiver"/>
</dbReference>
<dbReference type="AlphaFoldDB" id="A0A8J8MJ10"/>
<evidence type="ECO:0000256" key="5">
    <source>
        <dbReference type="ARBA" id="ARBA00023012"/>
    </source>
</evidence>
<feature type="modified residue" description="4-aspartylphosphate" evidence="10">
    <location>
        <position position="55"/>
    </location>
</feature>
<name>A0A8J8MJ10_9FIRM</name>
<keyword evidence="7" id="KW-0238">DNA-binding</keyword>
<evidence type="ECO:0000256" key="7">
    <source>
        <dbReference type="ARBA" id="ARBA00023125"/>
    </source>
</evidence>
<dbReference type="SMART" id="SM00342">
    <property type="entry name" value="HTH_ARAC"/>
    <property type="match status" value="1"/>
</dbReference>
<dbReference type="Proteomes" id="UP000683246">
    <property type="component" value="Chromosome"/>
</dbReference>
<dbReference type="EMBL" id="CP058649">
    <property type="protein sequence ID" value="QUI22474.1"/>
    <property type="molecule type" value="Genomic_DNA"/>
</dbReference>
<dbReference type="KEGG" id="vpy:HZI73_09235"/>
<feature type="domain" description="HTH araC/xylS-type" evidence="11">
    <location>
        <begin position="429"/>
        <end position="527"/>
    </location>
</feature>
<evidence type="ECO:0000256" key="2">
    <source>
        <dbReference type="ARBA" id="ARBA00018672"/>
    </source>
</evidence>
<keyword evidence="14" id="KW-1185">Reference proteome</keyword>
<organism evidence="13 14">
    <name type="scientific">Vallitalea pronyensis</name>
    <dbReference type="NCBI Taxonomy" id="1348613"/>
    <lineage>
        <taxon>Bacteria</taxon>
        <taxon>Bacillati</taxon>
        <taxon>Bacillota</taxon>
        <taxon>Clostridia</taxon>
        <taxon>Lachnospirales</taxon>
        <taxon>Vallitaleaceae</taxon>
        <taxon>Vallitalea</taxon>
    </lineage>
</organism>
<dbReference type="Pfam" id="PF17853">
    <property type="entry name" value="GGDEF_2"/>
    <property type="match status" value="1"/>
</dbReference>